<reference evidence="1" key="1">
    <citation type="journal article" date="2014" name="Front. Microbiol.">
        <title>High frequency of phylogenetically diverse reductive dehalogenase-homologous genes in deep subseafloor sedimentary metagenomes.</title>
        <authorList>
            <person name="Kawai M."/>
            <person name="Futagami T."/>
            <person name="Toyoda A."/>
            <person name="Takaki Y."/>
            <person name="Nishi S."/>
            <person name="Hori S."/>
            <person name="Arai W."/>
            <person name="Tsubouchi T."/>
            <person name="Morono Y."/>
            <person name="Uchiyama I."/>
            <person name="Ito T."/>
            <person name="Fujiyama A."/>
            <person name="Inagaki F."/>
            <person name="Takami H."/>
        </authorList>
    </citation>
    <scope>NUCLEOTIDE SEQUENCE</scope>
    <source>
        <strain evidence="1">Expedition CK06-06</strain>
    </source>
</reference>
<proteinExistence type="predicted"/>
<gene>
    <name evidence="1" type="ORF">S12H4_32831</name>
</gene>
<evidence type="ECO:0000313" key="1">
    <source>
        <dbReference type="EMBL" id="GAI93545.1"/>
    </source>
</evidence>
<organism evidence="1">
    <name type="scientific">marine sediment metagenome</name>
    <dbReference type="NCBI Taxonomy" id="412755"/>
    <lineage>
        <taxon>unclassified sequences</taxon>
        <taxon>metagenomes</taxon>
        <taxon>ecological metagenomes</taxon>
    </lineage>
</organism>
<comment type="caution">
    <text evidence="1">The sequence shown here is derived from an EMBL/GenBank/DDBJ whole genome shotgun (WGS) entry which is preliminary data.</text>
</comment>
<dbReference type="AlphaFoldDB" id="X1U149"/>
<protein>
    <submittedName>
        <fullName evidence="1">Uncharacterized protein</fullName>
    </submittedName>
</protein>
<name>X1U149_9ZZZZ</name>
<dbReference type="EMBL" id="BARW01019286">
    <property type="protein sequence ID" value="GAI93545.1"/>
    <property type="molecule type" value="Genomic_DNA"/>
</dbReference>
<sequence length="110" mass="12081">PRGIAVITSASDPGDNGPFQSAAYIAGLFRSSGDSVKFNSATKLVPFCRFDNHKVEALELVNGKSGSIVFATDDENFGSSIRFFGPSELQKLHVLLRNEKMMKEAKPWMR</sequence>
<accession>X1U149</accession>
<feature type="non-terminal residue" evidence="1">
    <location>
        <position position="1"/>
    </location>
</feature>